<proteinExistence type="predicted"/>
<accession>B9H6J9</accession>
<keyword evidence="2" id="KW-1185">Reference proteome</keyword>
<sequence length="154" mass="17678">MYGLVINVAFNQLRFQSAYFFPRYRTPPFPSLAYQFEASEDEGVMEERAASFSIHHVFVLCSCILEKMSCLSSCKKIALAYSPCQTRRIIKWLAIGLSQSSYRFYSMLATFALKDYRLVAPNRAKSMELSFYTVDDAMLVELQSSKLVDQISEI</sequence>
<reference evidence="1 2" key="1">
    <citation type="journal article" date="2006" name="Science">
        <title>The genome of black cottonwood, Populus trichocarpa (Torr. &amp; Gray).</title>
        <authorList>
            <person name="Tuskan G.A."/>
            <person name="Difazio S."/>
            <person name="Jansson S."/>
            <person name="Bohlmann J."/>
            <person name="Grigoriev I."/>
            <person name="Hellsten U."/>
            <person name="Putnam N."/>
            <person name="Ralph S."/>
            <person name="Rombauts S."/>
            <person name="Salamov A."/>
            <person name="Schein J."/>
            <person name="Sterck L."/>
            <person name="Aerts A."/>
            <person name="Bhalerao R.R."/>
            <person name="Bhalerao R.P."/>
            <person name="Blaudez D."/>
            <person name="Boerjan W."/>
            <person name="Brun A."/>
            <person name="Brunner A."/>
            <person name="Busov V."/>
            <person name="Campbell M."/>
            <person name="Carlson J."/>
            <person name="Chalot M."/>
            <person name="Chapman J."/>
            <person name="Chen G.L."/>
            <person name="Cooper D."/>
            <person name="Coutinho P.M."/>
            <person name="Couturier J."/>
            <person name="Covert S."/>
            <person name="Cronk Q."/>
            <person name="Cunningham R."/>
            <person name="Davis J."/>
            <person name="Degroeve S."/>
            <person name="Dejardin A."/>
            <person name="Depamphilis C."/>
            <person name="Detter J."/>
            <person name="Dirks B."/>
            <person name="Dubchak I."/>
            <person name="Duplessis S."/>
            <person name="Ehlting J."/>
            <person name="Ellis B."/>
            <person name="Gendler K."/>
            <person name="Goodstein D."/>
            <person name="Gribskov M."/>
            <person name="Grimwood J."/>
            <person name="Groover A."/>
            <person name="Gunter L."/>
            <person name="Hamberger B."/>
            <person name="Heinze B."/>
            <person name="Helariutta Y."/>
            <person name="Henrissat B."/>
            <person name="Holligan D."/>
            <person name="Holt R."/>
            <person name="Huang W."/>
            <person name="Islam-Faridi N."/>
            <person name="Jones S."/>
            <person name="Jones-Rhoades M."/>
            <person name="Jorgensen R."/>
            <person name="Joshi C."/>
            <person name="Kangasjarvi J."/>
            <person name="Karlsson J."/>
            <person name="Kelleher C."/>
            <person name="Kirkpatrick R."/>
            <person name="Kirst M."/>
            <person name="Kohler A."/>
            <person name="Kalluri U."/>
            <person name="Larimer F."/>
            <person name="Leebens-Mack J."/>
            <person name="Leple J.C."/>
            <person name="Locascio P."/>
            <person name="Lou Y."/>
            <person name="Lucas S."/>
            <person name="Martin F."/>
            <person name="Montanini B."/>
            <person name="Napoli C."/>
            <person name="Nelson D.R."/>
            <person name="Nelson C."/>
            <person name="Nieminen K."/>
            <person name="Nilsson O."/>
            <person name="Pereda V."/>
            <person name="Peter G."/>
            <person name="Philippe R."/>
            <person name="Pilate G."/>
            <person name="Poliakov A."/>
            <person name="Razumovskaya J."/>
            <person name="Richardson P."/>
            <person name="Rinaldi C."/>
            <person name="Ritland K."/>
            <person name="Rouze P."/>
            <person name="Ryaboy D."/>
            <person name="Schmutz J."/>
            <person name="Schrader J."/>
            <person name="Segerman B."/>
            <person name="Shin H."/>
            <person name="Siddiqui A."/>
            <person name="Sterky F."/>
            <person name="Terry A."/>
            <person name="Tsai C.J."/>
            <person name="Uberbacher E."/>
            <person name="Unneberg P."/>
            <person name="Vahala J."/>
            <person name="Wall K."/>
            <person name="Wessler S."/>
            <person name="Yang G."/>
            <person name="Yin T."/>
            <person name="Douglas C."/>
            <person name="Marra M."/>
            <person name="Sandberg G."/>
            <person name="Van de Peer Y."/>
            <person name="Rokhsar D."/>
        </authorList>
    </citation>
    <scope>NUCLEOTIDE SEQUENCE [LARGE SCALE GENOMIC DNA]</scope>
    <source>
        <strain evidence="2">cv. Nisqually</strain>
    </source>
</reference>
<dbReference type="AlphaFoldDB" id="B9H6J9"/>
<evidence type="ECO:0000313" key="1">
    <source>
        <dbReference type="EMBL" id="PNT36688.1"/>
    </source>
</evidence>
<protein>
    <submittedName>
        <fullName evidence="1">Uncharacterized protein</fullName>
    </submittedName>
</protein>
<dbReference type="InParanoid" id="B9H6J9"/>
<name>B9H6J9_POPTR</name>
<dbReference type="HOGENOM" id="CLU_1707299_0_0_1"/>
<organism evidence="1 2">
    <name type="scientific">Populus trichocarpa</name>
    <name type="common">Western balsam poplar</name>
    <name type="synonym">Populus balsamifera subsp. trichocarpa</name>
    <dbReference type="NCBI Taxonomy" id="3694"/>
    <lineage>
        <taxon>Eukaryota</taxon>
        <taxon>Viridiplantae</taxon>
        <taxon>Streptophyta</taxon>
        <taxon>Embryophyta</taxon>
        <taxon>Tracheophyta</taxon>
        <taxon>Spermatophyta</taxon>
        <taxon>Magnoliopsida</taxon>
        <taxon>eudicotyledons</taxon>
        <taxon>Gunneridae</taxon>
        <taxon>Pentapetalae</taxon>
        <taxon>rosids</taxon>
        <taxon>fabids</taxon>
        <taxon>Malpighiales</taxon>
        <taxon>Salicaceae</taxon>
        <taxon>Saliceae</taxon>
        <taxon>Populus</taxon>
    </lineage>
</organism>
<evidence type="ECO:0000313" key="2">
    <source>
        <dbReference type="Proteomes" id="UP000006729"/>
    </source>
</evidence>
<dbReference type="EMBL" id="CM009294">
    <property type="protein sequence ID" value="PNT36688.1"/>
    <property type="molecule type" value="Genomic_DNA"/>
</dbReference>
<dbReference type="Proteomes" id="UP000006729">
    <property type="component" value="Chromosome 5"/>
</dbReference>
<gene>
    <name evidence="1" type="ORF">POPTR_005G142000</name>
</gene>